<dbReference type="InterPro" id="IPR036890">
    <property type="entry name" value="HATPase_C_sf"/>
</dbReference>
<keyword evidence="8" id="KW-0902">Two-component regulatory system</keyword>
<name>A0A099L5E1_COLPS</name>
<dbReference type="InterPro" id="IPR005467">
    <property type="entry name" value="His_kinase_dom"/>
</dbReference>
<dbReference type="CDD" id="cd00130">
    <property type="entry name" value="PAS"/>
    <property type="match status" value="1"/>
</dbReference>
<dbReference type="RefSeq" id="WP_033080453.1">
    <property type="nucleotide sequence ID" value="NZ_JQEC01000002.1"/>
</dbReference>
<dbReference type="InterPro" id="IPR013767">
    <property type="entry name" value="PAS_fold"/>
</dbReference>
<evidence type="ECO:0000256" key="8">
    <source>
        <dbReference type="ARBA" id="ARBA00023012"/>
    </source>
</evidence>
<feature type="domain" description="PAS" evidence="11">
    <location>
        <begin position="117"/>
        <end position="164"/>
    </location>
</feature>
<keyword evidence="9" id="KW-0812">Transmembrane</keyword>
<keyword evidence="9" id="KW-0472">Membrane</keyword>
<dbReference type="InterPro" id="IPR000014">
    <property type="entry name" value="PAS"/>
</dbReference>
<keyword evidence="4" id="KW-0808">Transferase</keyword>
<dbReference type="OrthoDB" id="1931120at2"/>
<evidence type="ECO:0000313" key="12">
    <source>
        <dbReference type="EMBL" id="KGJ97615.1"/>
    </source>
</evidence>
<evidence type="ECO:0000256" key="9">
    <source>
        <dbReference type="SAM" id="Phobius"/>
    </source>
</evidence>
<keyword evidence="7" id="KW-0067">ATP-binding</keyword>
<evidence type="ECO:0000256" key="5">
    <source>
        <dbReference type="ARBA" id="ARBA00022741"/>
    </source>
</evidence>
<keyword evidence="5" id="KW-0547">Nucleotide-binding</keyword>
<evidence type="ECO:0000259" key="10">
    <source>
        <dbReference type="PROSITE" id="PS50109"/>
    </source>
</evidence>
<evidence type="ECO:0000256" key="6">
    <source>
        <dbReference type="ARBA" id="ARBA00022777"/>
    </source>
</evidence>
<evidence type="ECO:0000256" key="1">
    <source>
        <dbReference type="ARBA" id="ARBA00000085"/>
    </source>
</evidence>
<dbReference type="GO" id="GO:0006355">
    <property type="term" value="P:regulation of DNA-templated transcription"/>
    <property type="evidence" value="ECO:0007669"/>
    <property type="project" value="InterPro"/>
</dbReference>
<dbReference type="Proteomes" id="UP000029868">
    <property type="component" value="Unassembled WGS sequence"/>
</dbReference>
<dbReference type="PRINTS" id="PR00344">
    <property type="entry name" value="BCTRLSENSOR"/>
</dbReference>
<dbReference type="InterPro" id="IPR035965">
    <property type="entry name" value="PAS-like_dom_sf"/>
</dbReference>
<dbReference type="GO" id="GO:0000160">
    <property type="term" value="P:phosphorelay signal transduction system"/>
    <property type="evidence" value="ECO:0007669"/>
    <property type="project" value="UniProtKB-KW"/>
</dbReference>
<dbReference type="PANTHER" id="PTHR43065">
    <property type="entry name" value="SENSOR HISTIDINE KINASE"/>
    <property type="match status" value="1"/>
</dbReference>
<dbReference type="NCBIfam" id="TIGR00229">
    <property type="entry name" value="sensory_box"/>
    <property type="match status" value="1"/>
</dbReference>
<protein>
    <recommendedName>
        <fullName evidence="2">histidine kinase</fullName>
        <ecNumber evidence="2">2.7.13.3</ecNumber>
    </recommendedName>
</protein>
<feature type="transmembrane region" description="Helical" evidence="9">
    <location>
        <begin position="12"/>
        <end position="30"/>
    </location>
</feature>
<dbReference type="SUPFAM" id="SSF55874">
    <property type="entry name" value="ATPase domain of HSP90 chaperone/DNA topoisomerase II/histidine kinase"/>
    <property type="match status" value="1"/>
</dbReference>
<dbReference type="Pfam" id="PF00989">
    <property type="entry name" value="PAS"/>
    <property type="match status" value="1"/>
</dbReference>
<dbReference type="Pfam" id="PF02518">
    <property type="entry name" value="HATPase_c"/>
    <property type="match status" value="1"/>
</dbReference>
<organism evidence="12 13">
    <name type="scientific">Colwellia psychrerythraea</name>
    <name type="common">Vibrio psychroerythus</name>
    <dbReference type="NCBI Taxonomy" id="28229"/>
    <lineage>
        <taxon>Bacteria</taxon>
        <taxon>Pseudomonadati</taxon>
        <taxon>Pseudomonadota</taxon>
        <taxon>Gammaproteobacteria</taxon>
        <taxon>Alteromonadales</taxon>
        <taxon>Colwelliaceae</taxon>
        <taxon>Colwellia</taxon>
    </lineage>
</organism>
<dbReference type="InterPro" id="IPR004358">
    <property type="entry name" value="Sig_transdc_His_kin-like_C"/>
</dbReference>
<keyword evidence="6" id="KW-0418">Kinase</keyword>
<dbReference type="SMART" id="SM00387">
    <property type="entry name" value="HATPase_c"/>
    <property type="match status" value="1"/>
</dbReference>
<dbReference type="SMART" id="SM00091">
    <property type="entry name" value="PAS"/>
    <property type="match status" value="1"/>
</dbReference>
<accession>A0A099L5E1</accession>
<dbReference type="EMBL" id="JQEC01000002">
    <property type="protein sequence ID" value="KGJ97615.1"/>
    <property type="molecule type" value="Genomic_DNA"/>
</dbReference>
<dbReference type="Gene3D" id="1.10.287.130">
    <property type="match status" value="1"/>
</dbReference>
<evidence type="ECO:0000256" key="7">
    <source>
        <dbReference type="ARBA" id="ARBA00022840"/>
    </source>
</evidence>
<dbReference type="GO" id="GO:0004673">
    <property type="term" value="F:protein histidine kinase activity"/>
    <property type="evidence" value="ECO:0007669"/>
    <property type="project" value="UniProtKB-EC"/>
</dbReference>
<evidence type="ECO:0000256" key="3">
    <source>
        <dbReference type="ARBA" id="ARBA00022553"/>
    </source>
</evidence>
<reference evidence="12 13" key="1">
    <citation type="submission" date="2014-08" db="EMBL/GenBank/DDBJ databases">
        <title>Genomic and Phenotypic Diversity of Colwellia psychrerythraea strains from Disparate Marine Basins.</title>
        <authorList>
            <person name="Techtmann S.M."/>
            <person name="Stelling S.C."/>
            <person name="Utturkar S.M."/>
            <person name="Alshibli N."/>
            <person name="Harris A."/>
            <person name="Brown S.D."/>
            <person name="Hazen T.C."/>
        </authorList>
    </citation>
    <scope>NUCLEOTIDE SEQUENCE [LARGE SCALE GENOMIC DNA]</scope>
    <source>
        <strain evidence="12 13">GAB14E</strain>
    </source>
</reference>
<evidence type="ECO:0000313" key="13">
    <source>
        <dbReference type="Proteomes" id="UP000029868"/>
    </source>
</evidence>
<evidence type="ECO:0000256" key="4">
    <source>
        <dbReference type="ARBA" id="ARBA00022679"/>
    </source>
</evidence>
<dbReference type="GO" id="GO:0005524">
    <property type="term" value="F:ATP binding"/>
    <property type="evidence" value="ECO:0007669"/>
    <property type="project" value="UniProtKB-KW"/>
</dbReference>
<comment type="catalytic activity">
    <reaction evidence="1">
        <text>ATP + protein L-histidine = ADP + protein N-phospho-L-histidine.</text>
        <dbReference type="EC" id="2.7.13.3"/>
    </reaction>
</comment>
<comment type="caution">
    <text evidence="12">The sequence shown here is derived from an EMBL/GenBank/DDBJ whole genome shotgun (WGS) entry which is preliminary data.</text>
</comment>
<dbReference type="PANTHER" id="PTHR43065:SF46">
    <property type="entry name" value="C4-DICARBOXYLATE TRANSPORT SENSOR PROTEIN DCTB"/>
    <property type="match status" value="1"/>
</dbReference>
<feature type="domain" description="Histidine kinase" evidence="10">
    <location>
        <begin position="232"/>
        <end position="434"/>
    </location>
</feature>
<dbReference type="PATRIC" id="fig|28229.3.peg.361"/>
<dbReference type="PROSITE" id="PS50109">
    <property type="entry name" value="HIS_KIN"/>
    <property type="match status" value="1"/>
</dbReference>
<evidence type="ECO:0000256" key="2">
    <source>
        <dbReference type="ARBA" id="ARBA00012438"/>
    </source>
</evidence>
<dbReference type="Gene3D" id="3.30.450.20">
    <property type="entry name" value="PAS domain"/>
    <property type="match status" value="1"/>
</dbReference>
<dbReference type="SUPFAM" id="SSF55785">
    <property type="entry name" value="PYP-like sensor domain (PAS domain)"/>
    <property type="match status" value="1"/>
</dbReference>
<dbReference type="AlphaFoldDB" id="A0A099L5E1"/>
<dbReference type="InterPro" id="IPR003594">
    <property type="entry name" value="HATPase_dom"/>
</dbReference>
<gene>
    <name evidence="12" type="ORF">GAB14E_1204</name>
</gene>
<feature type="transmembrane region" description="Helical" evidence="9">
    <location>
        <begin position="36"/>
        <end position="58"/>
    </location>
</feature>
<dbReference type="EC" id="2.7.13.3" evidence="2"/>
<keyword evidence="3" id="KW-0597">Phosphoprotein</keyword>
<dbReference type="Gene3D" id="3.30.565.10">
    <property type="entry name" value="Histidine kinase-like ATPase, C-terminal domain"/>
    <property type="match status" value="1"/>
</dbReference>
<evidence type="ECO:0000259" key="11">
    <source>
        <dbReference type="PROSITE" id="PS50112"/>
    </source>
</evidence>
<proteinExistence type="predicted"/>
<dbReference type="PROSITE" id="PS50112">
    <property type="entry name" value="PAS"/>
    <property type="match status" value="1"/>
</dbReference>
<keyword evidence="9" id="KW-1133">Transmembrane helix</keyword>
<sequence length="434" mass="48562">MANGSFEKRIFTTVLWAILPCYSLAIFLLWSIEVSFYLQALVTIFLSAIVGFSCHHFYYDIKDQFISLANLVEALNVGDFSLRGKAEKGQSGHSDLIRQVNKLADSLTTARYDFKESQLLLAKVIKQIKVAIIACDEQGKITMVNPETELLLGLNESKLRHKTLTDVNLGQLTELTSNSIKKLTLGSRTARWHIFKDGFREQAQQHTLYIFSDLDLLLSQQEQEAWKNLVRVLSHEINNSLAPIISLASTLDKLTARSEIELDDKEDIQSGLKIIRDRATSLKHFLAGYRVLTHLPQAKLQSVDIIPVIEQLVSLLNYPVKLSIPAQVILRVDIAQLEQCLINLLKNAHEASGTNNEIDLLIKDRANQVVIYILDKGPGIQNLDNVFVPLFTTKAQGTGIGLSLCKQIIEGHQGQLNLSNRAEGGCQVEINLPR</sequence>